<gene>
    <name evidence="1" type="ORF">EVEC_LOCUS10300</name>
</gene>
<keyword evidence="2" id="KW-1185">Reference proteome</keyword>
<proteinExistence type="predicted"/>
<dbReference type="Proteomes" id="UP000274131">
    <property type="component" value="Unassembled WGS sequence"/>
</dbReference>
<accession>A0A0N4VJF4</accession>
<organism evidence="3">
    <name type="scientific">Enterobius vermicularis</name>
    <name type="common">Human pinworm</name>
    <dbReference type="NCBI Taxonomy" id="51028"/>
    <lineage>
        <taxon>Eukaryota</taxon>
        <taxon>Metazoa</taxon>
        <taxon>Ecdysozoa</taxon>
        <taxon>Nematoda</taxon>
        <taxon>Chromadorea</taxon>
        <taxon>Rhabditida</taxon>
        <taxon>Spirurina</taxon>
        <taxon>Oxyuridomorpha</taxon>
        <taxon>Oxyuroidea</taxon>
        <taxon>Oxyuridae</taxon>
        <taxon>Enterobius</taxon>
    </lineage>
</organism>
<reference evidence="1 2" key="2">
    <citation type="submission" date="2018-10" db="EMBL/GenBank/DDBJ databases">
        <authorList>
            <consortium name="Pathogen Informatics"/>
        </authorList>
    </citation>
    <scope>NUCLEOTIDE SEQUENCE [LARGE SCALE GENOMIC DNA]</scope>
</reference>
<dbReference type="AlphaFoldDB" id="A0A0N4VJF4"/>
<reference evidence="3" key="1">
    <citation type="submission" date="2017-02" db="UniProtKB">
        <authorList>
            <consortium name="WormBaseParasite"/>
        </authorList>
    </citation>
    <scope>IDENTIFICATION</scope>
</reference>
<evidence type="ECO:0000313" key="2">
    <source>
        <dbReference type="Proteomes" id="UP000274131"/>
    </source>
</evidence>
<evidence type="ECO:0000313" key="3">
    <source>
        <dbReference type="WBParaSite" id="EVEC_0001097501-mRNA-1"/>
    </source>
</evidence>
<sequence>MSTRETTAQPQNDFMKMSLLNFYDQNAMKEACFRFLMQNPVEKTLMPFEMQNNFEATTSVLNNSSNFQFPILDALASTSAPAPIVYPQQDSFAEATSEAKANNLSPYPNPTQYVSNNSGCINGNIGKKALLRRYQQPVGSPAVAAEPQLRSCVFRNQLNEPSACAVPTVQCSGGSGTLKRPHHGDVATTPTKIFANNFALENNSAAMTNVLSNPAFCESGPPAQKELEPGAPIFPEVVVNGTAAAEYSCDVSMVPNFLYNRAIVTAEEEELMKTDPNKLRWANSSIDQNLRQEYENCKNLPNIPCINACIISKYQRCAPFGPMTSRLDEYGTTGNQWPTTALTSVEIPKPIFDKILSRVLHTLL</sequence>
<dbReference type="WBParaSite" id="EVEC_0001097501-mRNA-1">
    <property type="protein sequence ID" value="EVEC_0001097501-mRNA-1"/>
    <property type="gene ID" value="EVEC_0001097501"/>
</dbReference>
<name>A0A0N4VJF4_ENTVE</name>
<dbReference type="EMBL" id="UXUI01010712">
    <property type="protein sequence ID" value="VDD95549.1"/>
    <property type="molecule type" value="Genomic_DNA"/>
</dbReference>
<evidence type="ECO:0000313" key="1">
    <source>
        <dbReference type="EMBL" id="VDD95549.1"/>
    </source>
</evidence>
<protein>
    <submittedName>
        <fullName evidence="1 3">Uncharacterized protein</fullName>
    </submittedName>
</protein>